<sequence>MEERMKHLIEDSGTDGVAREPIAVIGMGCRFAGGVDSPDAYWRLLTSGKDAIGEVPPERWASYANASPQNAAALRRTTRYGGFLDDIAGFDAEFFGITPREAELMDPQQRIVLEVSWEALEHAGIPPHTLAGSDTGVFIGVGSDDYGRRMLEDLPGIEAWTGIGAAFCAVANRVSYTLDLRGSSLAVDTACSASLVSVHLAVQALRAGECPVALAGGVNIMAGPGLTMVLDAAGAVSPDGRSKSFDAAADGYGRGEGAGVVVLKLLSQAQRDNDRILAVIKGSAVHQDGHTNGIMAPSSTAQAHLLRRAYRNAGVDPATVDYVEAHGTGTKAGDPVETRAMAEVFAVGRPADRPCLVGSVKPNIGHLEAGAGVAGLIKAVLALHHEHIPPQANFEEPNPAIPWDEARLRVVADPTPWPAGDHPRRAGVSGYGYGGTIGHIVLEEAPEAVGGPEPTEREAADTVVRLFPLFAGTEAGVRANAAGLADWLVSEDADTSLDDIATTLAVHRSPAPARAVVTAHDRDRLVTRLLAFAEDKPLDGIESGTALPGAERGAVWVFSGHGSQWIGMGRELLAEEPVFAGVLDEIEPVFLAEIGFSPRQVLIDGDLAEVERIQPLIFAMQVALAAVWRKHGLAPAAVIGHSVGEIAAAVVAGTLGLTDGARLVCRRSALLRRVAGKGAMLMVALPFDEVGRQLAEHSGAAAAISASPRSTVVAGDVAAIEELAARWEGESLVVRQVASDVAFHSAHMDPLLQELRAAAEGLPISDPRLPLYSTALTDPRSDAPRDGAYWADNLRNPVRFTQAVTAAVEDGFRVFVEVSGHPVVAHSIGETLAELGVEDAFVAHTLRRKYPERDTLLANLAALHCHGIPVDLAATARGRRAELPHTVWDHQRFWYESTGAATGGGSQHDVDSHTLLGGLVTVNGSTPTRLWRTYLDESCRPYPGDHPVRGVEIIPATVLLNTFFTAAAEGGDRPGLADVTLRVPVAVSTPRELQVVHQEGTVRLASRILAQGDGADTDDTDVAWLTHTTAVVSPRTAVGERTLDVEALRDRCAEVIDNGFVTDRLAGIGVAAMGFPWQIRELRRADGELFSLVSAQPGGEVPTSWASLLDAALSTASVVFPGDPVLRMPARIREAAVLGDSPREAVLHVKTVDGPAAADTVDVTVAAPDGKVVARLTGLRYGVLDGDPGATASPRRLVSELAWRPLRLPEEPAPGRGPVTSAVIVGDRPTGLLLGEALSAADLTWTVLDTPEELDGLTSETAVLVVSERADADRAVGSAAIGAAWLLTRTLKRLAAMGPGVRPSLWSVTRGVRDSLGTAALTDAPLWGLGRVIGGEHPELWGGIVDLAEQPDPESLAALIEVVRARPGEDLVALRGGVAEVPRLVPVVREPVRAPLECRPDGTYLITGGLGVLGLEVAAWLAGRGARRIVLAGRHGLPPRSAWDEQSDPVVRRRIEAVRALEGLGVTVRTVAVDITDREAVAAALAPAALGLPPIRGVVHAAGVLDNRMVATVDESSLAQVMRPKVTGALVLHELFAPGSLDFFTLFSSCGQLLGLPGQASYAAGNAFLDALAAHRTALGDDNTVSLAWTSWRGLGMSTSSRVIDAELAARGTADISAAEAFRSWEFASRHTSPYFVVLRTIEPEPSTVRPPLLDELAARKGESATNGRAQPVWASLAPEELQAALVAEVRDVVAAELKWASAAFDVRRPLMEMGLDSVMILVIRRRLEKLFRLPLPATLLWDRPTVSDIAAYLAQALSA</sequence>
<dbReference type="InterPro" id="IPR016039">
    <property type="entry name" value="Thiolase-like"/>
</dbReference>
<keyword evidence="3" id="KW-0597">Phosphoprotein</keyword>
<dbReference type="InterPro" id="IPR014031">
    <property type="entry name" value="Ketoacyl_synth_C"/>
</dbReference>
<dbReference type="Gene3D" id="3.10.129.110">
    <property type="entry name" value="Polyketide synthase dehydratase"/>
    <property type="match status" value="1"/>
</dbReference>
<dbReference type="InterPro" id="IPR016036">
    <property type="entry name" value="Malonyl_transacylase_ACP-bd"/>
</dbReference>
<reference evidence="11" key="1">
    <citation type="journal article" date="2016" name="Nat. Commun.">
        <title>Discovery of cahuitamycins as biofilm inhibitors derived from a convergent biosynthetic pathway.</title>
        <authorList>
            <person name="Park S.R."/>
            <person name="Tripathi A."/>
            <person name="Wu J."/>
            <person name="Schultz P.J."/>
            <person name="Yim I."/>
            <person name="McQuade T.J."/>
            <person name="Yu F."/>
            <person name="Arevang C.J."/>
            <person name="Mensah A.Y."/>
            <person name="Tamayo-Castillo G."/>
            <person name="Xi C."/>
            <person name="Sherman D.H."/>
        </authorList>
    </citation>
    <scope>NUCLEOTIDE SEQUENCE</scope>
    <source>
        <strain evidence="11">12620-H2</strain>
    </source>
</reference>
<proteinExistence type="predicted"/>
<dbReference type="Pfam" id="PF02801">
    <property type="entry name" value="Ketoacyl-synt_C"/>
    <property type="match status" value="1"/>
</dbReference>
<dbReference type="PANTHER" id="PTHR43775">
    <property type="entry name" value="FATTY ACID SYNTHASE"/>
    <property type="match status" value="1"/>
</dbReference>
<dbReference type="FunFam" id="3.40.47.10:FF:000019">
    <property type="entry name" value="Polyketide synthase type I"/>
    <property type="match status" value="1"/>
</dbReference>
<dbReference type="PROSITE" id="PS52004">
    <property type="entry name" value="KS3_2"/>
    <property type="match status" value="1"/>
</dbReference>
<keyword evidence="4" id="KW-0808">Transferase</keyword>
<evidence type="ECO:0000256" key="2">
    <source>
        <dbReference type="ARBA" id="ARBA00022450"/>
    </source>
</evidence>
<feature type="domain" description="Ketosynthase family 3 (KS3)" evidence="9">
    <location>
        <begin position="19"/>
        <end position="444"/>
    </location>
</feature>
<dbReference type="InterPro" id="IPR018201">
    <property type="entry name" value="Ketoacyl_synth_AS"/>
</dbReference>
<organism evidence="11">
    <name type="scientific">Streptomyces gandocaensis</name>
    <dbReference type="NCBI Taxonomy" id="1649596"/>
    <lineage>
        <taxon>Bacteria</taxon>
        <taxon>Bacillati</taxon>
        <taxon>Actinomycetota</taxon>
        <taxon>Actinomycetes</taxon>
        <taxon>Kitasatosporales</taxon>
        <taxon>Streptomycetaceae</taxon>
        <taxon>Streptomyces</taxon>
    </lineage>
</organism>
<feature type="active site" description="Proton donor; for dehydratase activity" evidence="7">
    <location>
        <position position="1110"/>
    </location>
</feature>
<dbReference type="InterPro" id="IPR013968">
    <property type="entry name" value="PKS_KR"/>
</dbReference>
<dbReference type="InterPro" id="IPR001227">
    <property type="entry name" value="Ac_transferase_dom_sf"/>
</dbReference>
<dbReference type="InterPro" id="IPR050091">
    <property type="entry name" value="PKS_NRPS_Biosynth_Enz"/>
</dbReference>
<dbReference type="Pfam" id="PF00698">
    <property type="entry name" value="Acyl_transf_1"/>
    <property type="match status" value="1"/>
</dbReference>
<dbReference type="SMART" id="SM01294">
    <property type="entry name" value="PKS_PP_betabranch"/>
    <property type="match status" value="1"/>
</dbReference>
<feature type="active site" description="Proton acceptor; for dehydratase activity" evidence="7">
    <location>
        <position position="946"/>
    </location>
</feature>
<evidence type="ECO:0000256" key="4">
    <source>
        <dbReference type="ARBA" id="ARBA00022679"/>
    </source>
</evidence>
<dbReference type="PROSITE" id="PS52019">
    <property type="entry name" value="PKS_MFAS_DH"/>
    <property type="match status" value="1"/>
</dbReference>
<evidence type="ECO:0000256" key="5">
    <source>
        <dbReference type="ARBA" id="ARBA00023194"/>
    </source>
</evidence>
<evidence type="ECO:0000256" key="3">
    <source>
        <dbReference type="ARBA" id="ARBA00022553"/>
    </source>
</evidence>
<dbReference type="Pfam" id="PF00550">
    <property type="entry name" value="PP-binding"/>
    <property type="match status" value="1"/>
</dbReference>
<dbReference type="GO" id="GO:0031177">
    <property type="term" value="F:phosphopantetheine binding"/>
    <property type="evidence" value="ECO:0007669"/>
    <property type="project" value="InterPro"/>
</dbReference>
<evidence type="ECO:0000259" key="9">
    <source>
        <dbReference type="PROSITE" id="PS52004"/>
    </source>
</evidence>
<protein>
    <submittedName>
        <fullName evidence="11">6-methylsalicylic acid synthase</fullName>
    </submittedName>
</protein>
<dbReference type="CDD" id="cd00833">
    <property type="entry name" value="PKS"/>
    <property type="match status" value="1"/>
</dbReference>
<keyword evidence="6" id="KW-0012">Acyltransferase</keyword>
<dbReference type="SMART" id="SM00825">
    <property type="entry name" value="PKS_KS"/>
    <property type="match status" value="1"/>
</dbReference>
<dbReference type="GO" id="GO:0006633">
    <property type="term" value="P:fatty acid biosynthetic process"/>
    <property type="evidence" value="ECO:0007669"/>
    <property type="project" value="InterPro"/>
</dbReference>
<dbReference type="InterPro" id="IPR036291">
    <property type="entry name" value="NAD(P)-bd_dom_sf"/>
</dbReference>
<dbReference type="SUPFAM" id="SSF53901">
    <property type="entry name" value="Thiolase-like"/>
    <property type="match status" value="1"/>
</dbReference>
<dbReference type="SUPFAM" id="SSF55048">
    <property type="entry name" value="Probable ACP-binding domain of malonyl-CoA ACP transacylase"/>
    <property type="match status" value="1"/>
</dbReference>
<dbReference type="Pfam" id="PF08659">
    <property type="entry name" value="KR"/>
    <property type="match status" value="1"/>
</dbReference>
<accession>A0A140DJZ6</accession>
<dbReference type="PROSITE" id="PS00606">
    <property type="entry name" value="KS3_1"/>
    <property type="match status" value="1"/>
</dbReference>
<comment type="pathway">
    <text evidence="1">Antibiotic biosynthesis.</text>
</comment>
<dbReference type="PROSITE" id="PS50075">
    <property type="entry name" value="CARRIER"/>
    <property type="match status" value="1"/>
</dbReference>
<dbReference type="InterPro" id="IPR042104">
    <property type="entry name" value="PKS_dehydratase_sf"/>
</dbReference>
<dbReference type="EMBL" id="KU363801">
    <property type="protein sequence ID" value="AMK48247.1"/>
    <property type="molecule type" value="Genomic_DNA"/>
</dbReference>
<keyword evidence="2" id="KW-0596">Phosphopantetheine</keyword>
<dbReference type="SUPFAM" id="SSF52151">
    <property type="entry name" value="FabD/lysophospholipase-like"/>
    <property type="match status" value="1"/>
</dbReference>
<dbReference type="SMART" id="SM00827">
    <property type="entry name" value="PKS_AT"/>
    <property type="match status" value="1"/>
</dbReference>
<dbReference type="SMART" id="SM00826">
    <property type="entry name" value="PKS_DH"/>
    <property type="match status" value="1"/>
</dbReference>
<gene>
    <name evidence="11" type="primary">cahMSAS</name>
</gene>
<keyword evidence="5" id="KW-0045">Antibiotic biosynthesis</keyword>
<dbReference type="SUPFAM" id="SSF51735">
    <property type="entry name" value="NAD(P)-binding Rossmann-fold domains"/>
    <property type="match status" value="2"/>
</dbReference>
<dbReference type="SMART" id="SM00822">
    <property type="entry name" value="PKS_KR"/>
    <property type="match status" value="1"/>
</dbReference>
<dbReference type="Pfam" id="PF00109">
    <property type="entry name" value="ketoacyl-synt"/>
    <property type="match status" value="1"/>
</dbReference>
<dbReference type="Gene3D" id="3.40.366.10">
    <property type="entry name" value="Malonyl-Coenzyme A Acyl Carrier Protein, domain 2"/>
    <property type="match status" value="1"/>
</dbReference>
<dbReference type="PANTHER" id="PTHR43775:SF37">
    <property type="entry name" value="SI:DKEY-61P9.11"/>
    <property type="match status" value="1"/>
</dbReference>
<dbReference type="InterPro" id="IPR020807">
    <property type="entry name" value="PKS_DH"/>
</dbReference>
<dbReference type="InterPro" id="IPR036736">
    <property type="entry name" value="ACP-like_sf"/>
</dbReference>
<dbReference type="Gene3D" id="3.40.50.720">
    <property type="entry name" value="NAD(P)-binding Rossmann-like Domain"/>
    <property type="match status" value="1"/>
</dbReference>
<evidence type="ECO:0000256" key="6">
    <source>
        <dbReference type="ARBA" id="ARBA00023315"/>
    </source>
</evidence>
<evidence type="ECO:0000256" key="1">
    <source>
        <dbReference type="ARBA" id="ARBA00004792"/>
    </source>
</evidence>
<dbReference type="InterPro" id="IPR014030">
    <property type="entry name" value="Ketoacyl_synth_N"/>
</dbReference>
<feature type="region of interest" description="N-terminal hotdog fold" evidence="7">
    <location>
        <begin position="913"/>
        <end position="1039"/>
    </location>
</feature>
<dbReference type="InterPro" id="IPR020841">
    <property type="entry name" value="PKS_Beta-ketoAc_synthase_dom"/>
</dbReference>
<dbReference type="InterPro" id="IPR016035">
    <property type="entry name" value="Acyl_Trfase/lysoPLipase"/>
</dbReference>
<dbReference type="GO" id="GO:0033068">
    <property type="term" value="P:macrolide biosynthetic process"/>
    <property type="evidence" value="ECO:0007669"/>
    <property type="project" value="UniProtKB-ARBA"/>
</dbReference>
<dbReference type="GO" id="GO:0004315">
    <property type="term" value="F:3-oxoacyl-[acyl-carrier-protein] synthase activity"/>
    <property type="evidence" value="ECO:0007669"/>
    <property type="project" value="InterPro"/>
</dbReference>
<dbReference type="Gene3D" id="3.30.70.250">
    <property type="entry name" value="Malonyl-CoA ACP transacylase, ACP-binding"/>
    <property type="match status" value="1"/>
</dbReference>
<dbReference type="InterPro" id="IPR049900">
    <property type="entry name" value="PKS_mFAS_DH"/>
</dbReference>
<evidence type="ECO:0000256" key="7">
    <source>
        <dbReference type="PROSITE-ProRule" id="PRU01363"/>
    </source>
</evidence>
<dbReference type="GO" id="GO:0004312">
    <property type="term" value="F:fatty acid synthase activity"/>
    <property type="evidence" value="ECO:0007669"/>
    <property type="project" value="TreeGrafter"/>
</dbReference>
<dbReference type="Pfam" id="PF21089">
    <property type="entry name" value="PKS_DH_N"/>
    <property type="match status" value="1"/>
</dbReference>
<dbReference type="InterPro" id="IPR032821">
    <property type="entry name" value="PKS_assoc"/>
</dbReference>
<dbReference type="InterPro" id="IPR057326">
    <property type="entry name" value="KR_dom"/>
</dbReference>
<dbReference type="InterPro" id="IPR049552">
    <property type="entry name" value="PKS_DH_N"/>
</dbReference>
<dbReference type="InterPro" id="IPR020806">
    <property type="entry name" value="PKS_PP-bd"/>
</dbReference>
<feature type="region of interest" description="C-terminal hotdog fold" evidence="7">
    <location>
        <begin position="1053"/>
        <end position="1190"/>
    </location>
</feature>
<dbReference type="InterPro" id="IPR009081">
    <property type="entry name" value="PP-bd_ACP"/>
</dbReference>
<feature type="domain" description="Carrier" evidence="8">
    <location>
        <begin position="1677"/>
        <end position="1758"/>
    </location>
</feature>
<evidence type="ECO:0000259" key="10">
    <source>
        <dbReference type="PROSITE" id="PS52019"/>
    </source>
</evidence>
<dbReference type="Pfam" id="PF16197">
    <property type="entry name" value="KAsynt_C_assoc"/>
    <property type="match status" value="1"/>
</dbReference>
<feature type="domain" description="PKS/mFAS DH" evidence="10">
    <location>
        <begin position="913"/>
        <end position="1190"/>
    </location>
</feature>
<name>A0A140DJZ6_9ACTN</name>
<dbReference type="InterPro" id="IPR014043">
    <property type="entry name" value="Acyl_transferase_dom"/>
</dbReference>
<dbReference type="SMART" id="SM00823">
    <property type="entry name" value="PKS_PP"/>
    <property type="match status" value="1"/>
</dbReference>
<dbReference type="Gene3D" id="3.40.47.10">
    <property type="match status" value="1"/>
</dbReference>
<dbReference type="Gene3D" id="1.10.1200.10">
    <property type="entry name" value="ACP-like"/>
    <property type="match status" value="1"/>
</dbReference>
<dbReference type="CDD" id="cd08955">
    <property type="entry name" value="KR_2_FAS_SDR_x"/>
    <property type="match status" value="1"/>
</dbReference>
<dbReference type="SUPFAM" id="SSF47336">
    <property type="entry name" value="ACP-like"/>
    <property type="match status" value="1"/>
</dbReference>
<evidence type="ECO:0000313" key="11">
    <source>
        <dbReference type="EMBL" id="AMK48247.1"/>
    </source>
</evidence>
<evidence type="ECO:0000259" key="8">
    <source>
        <dbReference type="PROSITE" id="PS50075"/>
    </source>
</evidence>